<organism evidence="1">
    <name type="scientific">Mesocestoides corti</name>
    <name type="common">Flatworm</name>
    <dbReference type="NCBI Taxonomy" id="53468"/>
    <lineage>
        <taxon>Eukaryota</taxon>
        <taxon>Metazoa</taxon>
        <taxon>Spiralia</taxon>
        <taxon>Lophotrochozoa</taxon>
        <taxon>Platyhelminthes</taxon>
        <taxon>Cestoda</taxon>
        <taxon>Eucestoda</taxon>
        <taxon>Cyclophyllidea</taxon>
        <taxon>Mesocestoididae</taxon>
        <taxon>Mesocestoides</taxon>
    </lineage>
</organism>
<sequence length="109" mass="11988">MTSTSQVTSSRCGHNLLIDLGISQAWMSQAKSTKSHPVSSSSGCIPELWSTGYHVNLPFTAVTTMTWRYHLRFTLVSVTSAVLSTVELAVFAKLNIHPHDGCFTNHTHQ</sequence>
<accession>A0A5K3F623</accession>
<dbReference type="AlphaFoldDB" id="A0A5K3F623"/>
<reference evidence="1" key="1">
    <citation type="submission" date="2019-11" db="UniProtKB">
        <authorList>
            <consortium name="WormBaseParasite"/>
        </authorList>
    </citation>
    <scope>IDENTIFICATION</scope>
</reference>
<dbReference type="WBParaSite" id="MCU_005821-RA">
    <property type="protein sequence ID" value="MCU_005821-RA"/>
    <property type="gene ID" value="MCU_005821"/>
</dbReference>
<evidence type="ECO:0000313" key="1">
    <source>
        <dbReference type="WBParaSite" id="MCU_005821-RA"/>
    </source>
</evidence>
<name>A0A5K3F623_MESCO</name>
<protein>
    <submittedName>
        <fullName evidence="1">Uncharacterized protein</fullName>
    </submittedName>
</protein>
<proteinExistence type="predicted"/>